<keyword evidence="5" id="KW-0597">Phosphoprotein</keyword>
<dbReference type="GO" id="GO:0007507">
    <property type="term" value="P:heart development"/>
    <property type="evidence" value="ECO:0007669"/>
    <property type="project" value="TreeGrafter"/>
</dbReference>
<dbReference type="InterPro" id="IPR007052">
    <property type="entry name" value="CS_dom"/>
</dbReference>
<dbReference type="Pfam" id="PF09032">
    <property type="entry name" value="Siah-Interact_N"/>
    <property type="match status" value="1"/>
</dbReference>
<dbReference type="GO" id="GO:0005634">
    <property type="term" value="C:nucleus"/>
    <property type="evidence" value="ECO:0007669"/>
    <property type="project" value="UniProtKB-SubCell"/>
</dbReference>
<feature type="region of interest" description="Disordered" evidence="11">
    <location>
        <begin position="146"/>
        <end position="225"/>
    </location>
</feature>
<sequence>CNGSPNSNDPTGPGFKSNSPPPAGPVCAGAHQLQPCYLKQDGSAPAQPSQLKETKPLTPQAQPRIAPDREFLPAVGRAAAARAKTGQGGSGCQGCVLLLQRPGSSRRPAHDAGACAKDWAGHRIWRRLHVGASRRFQRHLALEEGRGNAKGARLGKQAGSHPASPCAGGLKKDSLRSDPRAGVLRGVPRTSGPCAGGAVGSGSCQSGLRSGGGGGGGGESSNQSQVLAVRDPQASLLRDRSARCSWRWRQAMAAALEELRKDLEEVKDLLGKATRKRVRDVLTAEKSKLEAEIKHKTKQKGQEKGETIDNEKPAAVVAPISVGYTVKINNYGWDQSDKYVKIYITLNGVQQVPPENVQVQFKERSFEVLVKNLNGKNYSMTVNNLLKPISVEGSLRKIKTDTVLVLCKKKQEQKWDYLTQVEKECKEKEKSSFDNDTDPSEGLMNVLKKIYEDGDDEMKRTINKAWVESREKQAKGESEF</sequence>
<dbReference type="FunFam" id="4.10.860.10:FF:000006">
    <property type="entry name" value="calcyclin-binding protein-like"/>
    <property type="match status" value="1"/>
</dbReference>
<dbReference type="CDD" id="cd06468">
    <property type="entry name" value="p23_CacyBP"/>
    <property type="match status" value="1"/>
</dbReference>
<dbReference type="InterPro" id="IPR037201">
    <property type="entry name" value="CacyBP_N"/>
</dbReference>
<comment type="subcellular location">
    <subcellularLocation>
        <location evidence="2">Cytoplasm</location>
    </subcellularLocation>
    <subcellularLocation>
        <location evidence="1">Nucleus</location>
    </subcellularLocation>
</comment>
<dbReference type="Ensembl" id="ENSSHAT00000052866.1">
    <property type="protein sequence ID" value="ENSSHAP00000028426.1"/>
    <property type="gene ID" value="ENSSHAG00000022587.1"/>
</dbReference>
<name>A0A7N4NU10_SARHA</name>
<reference evidence="14" key="2">
    <citation type="submission" date="2025-08" db="UniProtKB">
        <authorList>
            <consortium name="Ensembl"/>
        </authorList>
    </citation>
    <scope>IDENTIFICATION</scope>
</reference>
<organism evidence="14 15">
    <name type="scientific">Sarcophilus harrisii</name>
    <name type="common">Tasmanian devil</name>
    <name type="synonym">Sarcophilus laniarius</name>
    <dbReference type="NCBI Taxonomy" id="9305"/>
    <lineage>
        <taxon>Eukaryota</taxon>
        <taxon>Metazoa</taxon>
        <taxon>Chordata</taxon>
        <taxon>Craniata</taxon>
        <taxon>Vertebrata</taxon>
        <taxon>Euteleostomi</taxon>
        <taxon>Mammalia</taxon>
        <taxon>Metatheria</taxon>
        <taxon>Dasyuromorphia</taxon>
        <taxon>Dasyuridae</taxon>
        <taxon>Sarcophilus</taxon>
    </lineage>
</organism>
<evidence type="ECO:0000256" key="1">
    <source>
        <dbReference type="ARBA" id="ARBA00004123"/>
    </source>
</evidence>
<evidence type="ECO:0000259" key="12">
    <source>
        <dbReference type="PROSITE" id="PS51048"/>
    </source>
</evidence>
<reference evidence="14" key="3">
    <citation type="submission" date="2025-09" db="UniProtKB">
        <authorList>
            <consortium name="Ensembl"/>
        </authorList>
    </citation>
    <scope>IDENTIFICATION</scope>
</reference>
<keyword evidence="6" id="KW-0833">Ubl conjugation pathway</keyword>
<dbReference type="SUPFAM" id="SSF49764">
    <property type="entry name" value="HSP20-like chaperones"/>
    <property type="match status" value="1"/>
</dbReference>
<dbReference type="GeneTree" id="ENSGT00390000016470"/>
<dbReference type="InParanoid" id="A0A7N4NU10"/>
<evidence type="ECO:0000313" key="15">
    <source>
        <dbReference type="Proteomes" id="UP000007648"/>
    </source>
</evidence>
<evidence type="ECO:0000256" key="6">
    <source>
        <dbReference type="ARBA" id="ARBA00022786"/>
    </source>
</evidence>
<dbReference type="GO" id="GO:0031625">
    <property type="term" value="F:ubiquitin protein ligase binding"/>
    <property type="evidence" value="ECO:0007669"/>
    <property type="project" value="InterPro"/>
</dbReference>
<dbReference type="Proteomes" id="UP000007648">
    <property type="component" value="Unassembled WGS sequence"/>
</dbReference>
<dbReference type="Gene3D" id="2.60.40.790">
    <property type="match status" value="1"/>
</dbReference>
<keyword evidence="10" id="KW-0175">Coiled coil</keyword>
<evidence type="ECO:0000256" key="11">
    <source>
        <dbReference type="SAM" id="MobiDB-lite"/>
    </source>
</evidence>
<dbReference type="InterPro" id="IPR008978">
    <property type="entry name" value="HSP20-like_chaperone"/>
</dbReference>
<dbReference type="FunFam" id="2.60.40.790:FF:000006">
    <property type="entry name" value="calcyclin-binding protein-like"/>
    <property type="match status" value="1"/>
</dbReference>
<dbReference type="Pfam" id="PF04969">
    <property type="entry name" value="CS"/>
    <property type="match status" value="1"/>
</dbReference>
<dbReference type="InterPro" id="IPR007699">
    <property type="entry name" value="SGS_dom"/>
</dbReference>
<dbReference type="PROSITE" id="PS51203">
    <property type="entry name" value="CS"/>
    <property type="match status" value="1"/>
</dbReference>
<dbReference type="OrthoDB" id="164025at2759"/>
<evidence type="ECO:0000313" key="14">
    <source>
        <dbReference type="Ensembl" id="ENSSHAP00000028426.1"/>
    </source>
</evidence>
<dbReference type="InterPro" id="IPR052289">
    <property type="entry name" value="Calcyclin-binding_UBL-bridge"/>
</dbReference>
<keyword evidence="8" id="KW-0539">Nucleus</keyword>
<feature type="compositionally biased region" description="Polar residues" evidence="11">
    <location>
        <begin position="1"/>
        <end position="10"/>
    </location>
</feature>
<keyword evidence="15" id="KW-1185">Reference proteome</keyword>
<dbReference type="CTD" id="27101"/>
<feature type="compositionally biased region" description="Polar residues" evidence="11">
    <location>
        <begin position="46"/>
        <end position="61"/>
    </location>
</feature>
<protein>
    <recommendedName>
        <fullName evidence="3">Calcyclin-binding protein</fullName>
    </recommendedName>
</protein>
<feature type="coiled-coil region" evidence="10">
    <location>
        <begin position="249"/>
        <end position="299"/>
    </location>
</feature>
<proteinExistence type="predicted"/>
<dbReference type="GO" id="GO:0044548">
    <property type="term" value="F:S100 protein binding"/>
    <property type="evidence" value="ECO:0007669"/>
    <property type="project" value="InterPro"/>
</dbReference>
<dbReference type="PANTHER" id="PTHR13164:SF3">
    <property type="entry name" value="CALCYCLIN-BINDING PROTEIN"/>
    <property type="match status" value="1"/>
</dbReference>
<evidence type="ECO:0000256" key="5">
    <source>
        <dbReference type="ARBA" id="ARBA00022553"/>
    </source>
</evidence>
<dbReference type="Gene3D" id="4.10.860.10">
    <property type="entry name" value="UVR domain"/>
    <property type="match status" value="1"/>
</dbReference>
<dbReference type="InterPro" id="IPR037893">
    <property type="entry name" value="CS_CacyBP"/>
</dbReference>
<dbReference type="InterPro" id="IPR015120">
    <property type="entry name" value="Siah-Interact_N"/>
</dbReference>
<dbReference type="GO" id="GO:0005737">
    <property type="term" value="C:cytoplasm"/>
    <property type="evidence" value="ECO:0007669"/>
    <property type="project" value="UniProtKB-SubCell"/>
</dbReference>
<feature type="compositionally biased region" description="Basic and acidic residues" evidence="11">
    <location>
        <begin position="170"/>
        <end position="179"/>
    </location>
</feature>
<evidence type="ECO:0000256" key="2">
    <source>
        <dbReference type="ARBA" id="ARBA00004496"/>
    </source>
</evidence>
<dbReference type="PANTHER" id="PTHR13164">
    <property type="entry name" value="CALICYLIN BINDING PROTEIN"/>
    <property type="match status" value="1"/>
</dbReference>
<evidence type="ECO:0000256" key="8">
    <source>
        <dbReference type="ARBA" id="ARBA00023242"/>
    </source>
</evidence>
<gene>
    <name evidence="14" type="primary">CACYBP</name>
</gene>
<feature type="compositionally biased region" description="Gly residues" evidence="11">
    <location>
        <begin position="209"/>
        <end position="219"/>
    </location>
</feature>
<evidence type="ECO:0000256" key="9">
    <source>
        <dbReference type="ARBA" id="ARBA00025145"/>
    </source>
</evidence>
<dbReference type="PROSITE" id="PS51048">
    <property type="entry name" value="SGS"/>
    <property type="match status" value="1"/>
</dbReference>
<keyword evidence="4" id="KW-0963">Cytoplasm</keyword>
<feature type="region of interest" description="Disordered" evidence="11">
    <location>
        <begin position="1"/>
        <end position="65"/>
    </location>
</feature>
<accession>A0A7N4NU10</accession>
<comment type="function">
    <text evidence="9">May be involved in calcium-dependent ubiquitination and subsequent proteasomal degradation of target proteins. Probably serves as a molecular bridge in ubiquitin E3 complexes. Participates in the ubiquitin-mediated degradation of beta-catenin (CTNNB1).</text>
</comment>
<evidence type="ECO:0000259" key="13">
    <source>
        <dbReference type="PROSITE" id="PS51203"/>
    </source>
</evidence>
<evidence type="ECO:0000256" key="3">
    <source>
        <dbReference type="ARBA" id="ARBA00015702"/>
    </source>
</evidence>
<evidence type="ECO:0000256" key="7">
    <source>
        <dbReference type="ARBA" id="ARBA00022990"/>
    </source>
</evidence>
<dbReference type="GeneID" id="100929832"/>
<dbReference type="GO" id="GO:0015631">
    <property type="term" value="F:tubulin binding"/>
    <property type="evidence" value="ECO:0007669"/>
    <property type="project" value="InterPro"/>
</dbReference>
<dbReference type="SUPFAM" id="SSF140106">
    <property type="entry name" value="Calcyclin-binding protein-like"/>
    <property type="match status" value="1"/>
</dbReference>
<dbReference type="RefSeq" id="XP_031824239.1">
    <property type="nucleotide sequence ID" value="XM_031968379.1"/>
</dbReference>
<dbReference type="AlphaFoldDB" id="A0A7N4NU10"/>
<evidence type="ECO:0000256" key="4">
    <source>
        <dbReference type="ARBA" id="ARBA00022490"/>
    </source>
</evidence>
<feature type="domain" description="CS" evidence="13">
    <location>
        <begin position="326"/>
        <end position="419"/>
    </location>
</feature>
<feature type="domain" description="SGS" evidence="12">
    <location>
        <begin position="404"/>
        <end position="480"/>
    </location>
</feature>
<dbReference type="KEGG" id="shr:100929832"/>
<reference evidence="14 15" key="1">
    <citation type="journal article" date="2011" name="Proc. Natl. Acad. Sci. U.S.A.">
        <title>Genetic diversity and population structure of the endangered marsupial Sarcophilus harrisii (Tasmanian devil).</title>
        <authorList>
            <person name="Miller W."/>
            <person name="Hayes V.M."/>
            <person name="Ratan A."/>
            <person name="Petersen D.C."/>
            <person name="Wittekindt N.E."/>
            <person name="Miller J."/>
            <person name="Walenz B."/>
            <person name="Knight J."/>
            <person name="Qi J."/>
            <person name="Zhao F."/>
            <person name="Wang Q."/>
            <person name="Bedoya-Reina O.C."/>
            <person name="Katiyar N."/>
            <person name="Tomsho L.P."/>
            <person name="Kasson L.M."/>
            <person name="Hardie R.A."/>
            <person name="Woodbridge P."/>
            <person name="Tindall E.A."/>
            <person name="Bertelsen M.F."/>
            <person name="Dixon D."/>
            <person name="Pyecroft S."/>
            <person name="Helgen K.M."/>
            <person name="Lesk A.M."/>
            <person name="Pringle T.H."/>
            <person name="Patterson N."/>
            <person name="Zhang Y."/>
            <person name="Kreiss A."/>
            <person name="Woods G.M."/>
            <person name="Jones M.E."/>
            <person name="Schuster S.C."/>
        </authorList>
    </citation>
    <scope>NUCLEOTIDE SEQUENCE [LARGE SCALE GENOMIC DNA]</scope>
</reference>
<keyword evidence="7" id="KW-0007">Acetylation</keyword>
<evidence type="ECO:0000256" key="10">
    <source>
        <dbReference type="SAM" id="Coils"/>
    </source>
</evidence>